<dbReference type="EMBL" id="JAMZIH010000882">
    <property type="protein sequence ID" value="KAJ1678755.1"/>
    <property type="molecule type" value="Genomic_DNA"/>
</dbReference>
<feature type="non-terminal residue" evidence="1">
    <location>
        <position position="186"/>
    </location>
</feature>
<proteinExistence type="predicted"/>
<name>A0ACC1HQC6_9FUNG</name>
<dbReference type="Proteomes" id="UP001145114">
    <property type="component" value="Unassembled WGS sequence"/>
</dbReference>
<organism evidence="1 2">
    <name type="scientific">Spiromyces aspiralis</name>
    <dbReference type="NCBI Taxonomy" id="68401"/>
    <lineage>
        <taxon>Eukaryota</taxon>
        <taxon>Fungi</taxon>
        <taxon>Fungi incertae sedis</taxon>
        <taxon>Zoopagomycota</taxon>
        <taxon>Kickxellomycotina</taxon>
        <taxon>Kickxellomycetes</taxon>
        <taxon>Kickxellales</taxon>
        <taxon>Kickxellaceae</taxon>
        <taxon>Spiromyces</taxon>
    </lineage>
</organism>
<comment type="caution">
    <text evidence="1">The sequence shown here is derived from an EMBL/GenBank/DDBJ whole genome shotgun (WGS) entry which is preliminary data.</text>
</comment>
<sequence length="186" mass="20681">MLDFAQKGGNFRLDSSFFLTKYMHYRWAGGGGNADNSDDEVHSMAKEVANEMAVIQQMPGTEAAIQTLLDLVIRDFIQLWFRTLSADPSFSGSVKAEIASILRHIIARIERFDISRFFMVRVVPILSRHLHEYRKAEKAALRVISLGGKAGGKRPPSMPSAGRNVRRLRSKTLTGITKSSGPDGDE</sequence>
<protein>
    <submittedName>
        <fullName evidence="1">tRNA (Guanine-N(7)-)-methyltransferase (tRNA(m7G46)-methyltransferase)</fullName>
    </submittedName>
</protein>
<keyword evidence="2" id="KW-1185">Reference proteome</keyword>
<evidence type="ECO:0000313" key="2">
    <source>
        <dbReference type="Proteomes" id="UP001145114"/>
    </source>
</evidence>
<accession>A0ACC1HQC6</accession>
<evidence type="ECO:0000313" key="1">
    <source>
        <dbReference type="EMBL" id="KAJ1678755.1"/>
    </source>
</evidence>
<gene>
    <name evidence="1" type="primary">TRM8_2</name>
    <name evidence="1" type="ORF">EV182_003412</name>
</gene>
<reference evidence="1" key="1">
    <citation type="submission" date="2022-06" db="EMBL/GenBank/DDBJ databases">
        <title>Phylogenomic reconstructions and comparative analyses of Kickxellomycotina fungi.</title>
        <authorList>
            <person name="Reynolds N.K."/>
            <person name="Stajich J.E."/>
            <person name="Barry K."/>
            <person name="Grigoriev I.V."/>
            <person name="Crous P."/>
            <person name="Smith M.E."/>
        </authorList>
    </citation>
    <scope>NUCLEOTIDE SEQUENCE</scope>
    <source>
        <strain evidence="1">RSA 2271</strain>
    </source>
</reference>